<proteinExistence type="predicted"/>
<accession>A0A378T6N7</accession>
<organism evidence="1 2">
    <name type="scientific">Moraxella lacunata</name>
    <dbReference type="NCBI Taxonomy" id="477"/>
    <lineage>
        <taxon>Bacteria</taxon>
        <taxon>Pseudomonadati</taxon>
        <taxon>Pseudomonadota</taxon>
        <taxon>Gammaproteobacteria</taxon>
        <taxon>Moraxellales</taxon>
        <taxon>Moraxellaceae</taxon>
        <taxon>Moraxella</taxon>
    </lineage>
</organism>
<sequence>MTYYTNDKGDIAKVEQENYAKDLVKISVNGVFIDEWRKYDDFVKEFRGMGVKNG</sequence>
<dbReference type="AlphaFoldDB" id="A0A378T6N7"/>
<name>A0A378T6N7_MORLA</name>
<dbReference type="Proteomes" id="UP000254437">
    <property type="component" value="Unassembled WGS sequence"/>
</dbReference>
<evidence type="ECO:0000313" key="1">
    <source>
        <dbReference type="EMBL" id="STZ55563.1"/>
    </source>
</evidence>
<dbReference type="RefSeq" id="WP_181814338.1">
    <property type="nucleotide sequence ID" value="NZ_UGQU01000001.1"/>
</dbReference>
<protein>
    <submittedName>
        <fullName evidence="1">Uncharacterized protein</fullName>
    </submittedName>
</protein>
<gene>
    <name evidence="1" type="ORF">NCTC10359_00157</name>
</gene>
<evidence type="ECO:0000313" key="2">
    <source>
        <dbReference type="Proteomes" id="UP000254437"/>
    </source>
</evidence>
<dbReference type="EMBL" id="UGQU01000001">
    <property type="protein sequence ID" value="STZ55563.1"/>
    <property type="molecule type" value="Genomic_DNA"/>
</dbReference>
<reference evidence="1 2" key="1">
    <citation type="submission" date="2018-06" db="EMBL/GenBank/DDBJ databases">
        <authorList>
            <consortium name="Pathogen Informatics"/>
            <person name="Doyle S."/>
        </authorList>
    </citation>
    <scope>NUCLEOTIDE SEQUENCE [LARGE SCALE GENOMIC DNA]</scope>
    <source>
        <strain evidence="1 2">NCTC10359</strain>
    </source>
</reference>